<sequence length="105" mass="11706">MSHELPAWCTSCKILAAARVAKSARARTVNCWSMSCEVLKHELQDVEQELHLAQARAHELPSSKARCRIQARADELKSTIQNSSTSCQAQRHDAELQHELPSSKA</sequence>
<gene>
    <name evidence="2" type="ORF">SLEP1_g55763</name>
</gene>
<protein>
    <submittedName>
        <fullName evidence="2">Uncharacterized protein</fullName>
    </submittedName>
</protein>
<comment type="caution">
    <text evidence="2">The sequence shown here is derived from an EMBL/GenBank/DDBJ whole genome shotgun (WGS) entry which is preliminary data.</text>
</comment>
<reference evidence="2 3" key="1">
    <citation type="journal article" date="2021" name="Commun. Biol.">
        <title>The genome of Shorea leprosula (Dipterocarpaceae) highlights the ecological relevance of drought in aseasonal tropical rainforests.</title>
        <authorList>
            <person name="Ng K.K.S."/>
            <person name="Kobayashi M.J."/>
            <person name="Fawcett J.A."/>
            <person name="Hatakeyama M."/>
            <person name="Paape T."/>
            <person name="Ng C.H."/>
            <person name="Ang C.C."/>
            <person name="Tnah L.H."/>
            <person name="Lee C.T."/>
            <person name="Nishiyama T."/>
            <person name="Sese J."/>
            <person name="O'Brien M.J."/>
            <person name="Copetti D."/>
            <person name="Mohd Noor M.I."/>
            <person name="Ong R.C."/>
            <person name="Putra M."/>
            <person name="Sireger I.Z."/>
            <person name="Indrioko S."/>
            <person name="Kosugi Y."/>
            <person name="Izuno A."/>
            <person name="Isagi Y."/>
            <person name="Lee S.L."/>
            <person name="Shimizu K.K."/>
        </authorList>
    </citation>
    <scope>NUCLEOTIDE SEQUENCE [LARGE SCALE GENOMIC DNA]</scope>
    <source>
        <strain evidence="2">214</strain>
    </source>
</reference>
<evidence type="ECO:0000313" key="2">
    <source>
        <dbReference type="EMBL" id="GKV48989.1"/>
    </source>
</evidence>
<accession>A0AAV5MIK9</accession>
<dbReference type="AlphaFoldDB" id="A0AAV5MIK9"/>
<dbReference type="EMBL" id="BPVZ01000278">
    <property type="protein sequence ID" value="GKV48989.1"/>
    <property type="molecule type" value="Genomic_DNA"/>
</dbReference>
<feature type="region of interest" description="Disordered" evidence="1">
    <location>
        <begin position="80"/>
        <end position="105"/>
    </location>
</feature>
<proteinExistence type="predicted"/>
<organism evidence="2 3">
    <name type="scientific">Rubroshorea leprosula</name>
    <dbReference type="NCBI Taxonomy" id="152421"/>
    <lineage>
        <taxon>Eukaryota</taxon>
        <taxon>Viridiplantae</taxon>
        <taxon>Streptophyta</taxon>
        <taxon>Embryophyta</taxon>
        <taxon>Tracheophyta</taxon>
        <taxon>Spermatophyta</taxon>
        <taxon>Magnoliopsida</taxon>
        <taxon>eudicotyledons</taxon>
        <taxon>Gunneridae</taxon>
        <taxon>Pentapetalae</taxon>
        <taxon>rosids</taxon>
        <taxon>malvids</taxon>
        <taxon>Malvales</taxon>
        <taxon>Dipterocarpaceae</taxon>
        <taxon>Rubroshorea</taxon>
    </lineage>
</organism>
<evidence type="ECO:0000313" key="3">
    <source>
        <dbReference type="Proteomes" id="UP001054252"/>
    </source>
</evidence>
<evidence type="ECO:0000256" key="1">
    <source>
        <dbReference type="SAM" id="MobiDB-lite"/>
    </source>
</evidence>
<name>A0AAV5MIK9_9ROSI</name>
<keyword evidence="3" id="KW-1185">Reference proteome</keyword>
<dbReference type="Proteomes" id="UP001054252">
    <property type="component" value="Unassembled WGS sequence"/>
</dbReference>
<feature type="compositionally biased region" description="Polar residues" evidence="1">
    <location>
        <begin position="80"/>
        <end position="89"/>
    </location>
</feature>